<feature type="domain" description="SGNH hydrolase-type esterase" evidence="3">
    <location>
        <begin position="173"/>
        <end position="346"/>
    </location>
</feature>
<evidence type="ECO:0000256" key="2">
    <source>
        <dbReference type="SAM" id="SignalP"/>
    </source>
</evidence>
<feature type="signal peptide" evidence="2">
    <location>
        <begin position="1"/>
        <end position="25"/>
    </location>
</feature>
<reference evidence="4" key="1">
    <citation type="journal article" date="2021" name="PeerJ">
        <title>Extensive microbial diversity within the chicken gut microbiome revealed by metagenomics and culture.</title>
        <authorList>
            <person name="Gilroy R."/>
            <person name="Ravi A."/>
            <person name="Getino M."/>
            <person name="Pursley I."/>
            <person name="Horton D.L."/>
            <person name="Alikhan N.F."/>
            <person name="Baker D."/>
            <person name="Gharbi K."/>
            <person name="Hall N."/>
            <person name="Watson M."/>
            <person name="Adriaenssens E.M."/>
            <person name="Foster-Nyarko E."/>
            <person name="Jarju S."/>
            <person name="Secka A."/>
            <person name="Antonio M."/>
            <person name="Oren A."/>
            <person name="Chaudhuri R.R."/>
            <person name="La Ragione R."/>
            <person name="Hildebrand F."/>
            <person name="Pallen M.J."/>
        </authorList>
    </citation>
    <scope>NUCLEOTIDE SEQUENCE</scope>
    <source>
        <strain evidence="4">USAMLcec3-2134</strain>
    </source>
</reference>
<evidence type="ECO:0000256" key="1">
    <source>
        <dbReference type="SAM" id="MobiDB-lite"/>
    </source>
</evidence>
<organism evidence="4 5">
    <name type="scientific">Candidatus Eisenbergiella merdigallinarum</name>
    <dbReference type="NCBI Taxonomy" id="2838552"/>
    <lineage>
        <taxon>Bacteria</taxon>
        <taxon>Bacillati</taxon>
        <taxon>Bacillota</taxon>
        <taxon>Clostridia</taxon>
        <taxon>Lachnospirales</taxon>
        <taxon>Lachnospiraceae</taxon>
        <taxon>Eisenbergiella</taxon>
    </lineage>
</organism>
<feature type="compositionally biased region" description="Low complexity" evidence="1">
    <location>
        <begin position="128"/>
        <end position="140"/>
    </location>
</feature>
<feature type="region of interest" description="Disordered" evidence="1">
    <location>
        <begin position="61"/>
        <end position="158"/>
    </location>
</feature>
<feature type="chain" id="PRO_5039127417" evidence="2">
    <location>
        <begin position="26"/>
        <end position="363"/>
    </location>
</feature>
<comment type="caution">
    <text evidence="4">The sequence shown here is derived from an EMBL/GenBank/DDBJ whole genome shotgun (WGS) entry which is preliminary data.</text>
</comment>
<gene>
    <name evidence="4" type="ORF">H9763_04275</name>
</gene>
<dbReference type="Pfam" id="PF13472">
    <property type="entry name" value="Lipase_GDSL_2"/>
    <property type="match status" value="1"/>
</dbReference>
<protein>
    <submittedName>
        <fullName evidence="4">Acylhydrolase</fullName>
    </submittedName>
</protein>
<dbReference type="SUPFAM" id="SSF52266">
    <property type="entry name" value="SGNH hydrolase"/>
    <property type="match status" value="1"/>
</dbReference>
<feature type="compositionally biased region" description="Basic and acidic residues" evidence="1">
    <location>
        <begin position="116"/>
        <end position="127"/>
    </location>
</feature>
<keyword evidence="2" id="KW-0732">Signal</keyword>
<name>A0A9D2MQ75_9FIRM</name>
<dbReference type="InterPro" id="IPR036514">
    <property type="entry name" value="SGNH_hydro_sf"/>
</dbReference>
<evidence type="ECO:0000313" key="4">
    <source>
        <dbReference type="EMBL" id="HJB90669.1"/>
    </source>
</evidence>
<dbReference type="AlphaFoldDB" id="A0A9D2MQ75"/>
<dbReference type="Proteomes" id="UP000886883">
    <property type="component" value="Unassembled WGS sequence"/>
</dbReference>
<evidence type="ECO:0000313" key="5">
    <source>
        <dbReference type="Proteomes" id="UP000886883"/>
    </source>
</evidence>
<reference evidence="4" key="2">
    <citation type="submission" date="2021-04" db="EMBL/GenBank/DDBJ databases">
        <authorList>
            <person name="Gilroy R."/>
        </authorList>
    </citation>
    <scope>NUCLEOTIDE SEQUENCE</scope>
    <source>
        <strain evidence="4">USAMLcec3-2134</strain>
    </source>
</reference>
<dbReference type="EMBL" id="DWXE01000014">
    <property type="protein sequence ID" value="HJB90669.1"/>
    <property type="molecule type" value="Genomic_DNA"/>
</dbReference>
<proteinExistence type="predicted"/>
<dbReference type="InterPro" id="IPR013830">
    <property type="entry name" value="SGNH_hydro"/>
</dbReference>
<sequence>MKIWRKCPLLLLLAVSAVVVEAVGAANLDTAYAGYRAKTAMTPVLAAVFQGAREGKFPWKEEAESALAQGDPEEEEEPAGTEGAPETEPAEESGDAAQETAEGAEETGDAAQETAKGAEETGGEKAAAETVAETETAEGASEGDEKTQEAPEEEEETWEFCRVEEDYFDDALFIGDSRTQGLLEYGGIEDRAAFYCQTSLTVYDLFAKDKAFIREEGEKEKLTLTQALQRHQFGKIYLMIGINEMGTGTPESFFEEYARAVYRIRQLQPDAIVFVQAIMRVAGEKNATDPIFNNTNINIRNVEIATLEDKKDIFYLDVNEAVCDESGNLHGDWTFDQIHLKAKYYEVWKEFLLDHGIVREKSG</sequence>
<accession>A0A9D2MQ75</accession>
<evidence type="ECO:0000259" key="3">
    <source>
        <dbReference type="Pfam" id="PF13472"/>
    </source>
</evidence>
<dbReference type="Gene3D" id="3.40.50.1110">
    <property type="entry name" value="SGNH hydrolase"/>
    <property type="match status" value="1"/>
</dbReference>